<organism evidence="2 3">
    <name type="scientific">Spermophilus dauricus</name>
    <name type="common">Daurian ground squirrel</name>
    <dbReference type="NCBI Taxonomy" id="99837"/>
    <lineage>
        <taxon>Eukaryota</taxon>
        <taxon>Metazoa</taxon>
        <taxon>Chordata</taxon>
        <taxon>Craniata</taxon>
        <taxon>Vertebrata</taxon>
        <taxon>Euteleostomi</taxon>
        <taxon>Mammalia</taxon>
        <taxon>Eutheria</taxon>
        <taxon>Euarchontoglires</taxon>
        <taxon>Glires</taxon>
        <taxon>Rodentia</taxon>
        <taxon>Sciuromorpha</taxon>
        <taxon>Sciuridae</taxon>
        <taxon>Xerinae</taxon>
        <taxon>Marmotini</taxon>
        <taxon>Spermophilus</taxon>
    </lineage>
</organism>
<accession>A0A8C9P4H6</accession>
<reference evidence="2" key="2">
    <citation type="submission" date="2025-09" db="UniProtKB">
        <authorList>
            <consortium name="Ensembl"/>
        </authorList>
    </citation>
    <scope>IDENTIFICATION</scope>
</reference>
<protein>
    <submittedName>
        <fullName evidence="2">Uncharacterized protein</fullName>
    </submittedName>
</protein>
<dbReference type="Ensembl" id="ENSSDAT00000002556.1">
    <property type="protein sequence ID" value="ENSSDAP00000002215.1"/>
    <property type="gene ID" value="ENSSDAG00000002132.1"/>
</dbReference>
<evidence type="ECO:0000256" key="1">
    <source>
        <dbReference type="SAM" id="MobiDB-lite"/>
    </source>
</evidence>
<dbReference type="Pfam" id="PF02389">
    <property type="entry name" value="Cornifin"/>
    <property type="match status" value="1"/>
</dbReference>
<reference evidence="2" key="1">
    <citation type="submission" date="2025-08" db="UniProtKB">
        <authorList>
            <consortium name="Ensembl"/>
        </authorList>
    </citation>
    <scope>IDENTIFICATION</scope>
</reference>
<name>A0A8C9P4H6_SPEDA</name>
<sequence>MSSYQQKQPFVPPPQLQEQQVKQPCQPPPQGPLVPTIPEPCHPNVPQPGNTKTPEPGCTVTPQPGYTKCPCTKQKKKQVKMNVDKYMGKRYTHTFLVGLQIGATTLKSRMEIPEKTRNKTTI</sequence>
<dbReference type="Proteomes" id="UP000694422">
    <property type="component" value="Unplaced"/>
</dbReference>
<evidence type="ECO:0000313" key="2">
    <source>
        <dbReference type="Ensembl" id="ENSSDAP00000002215.1"/>
    </source>
</evidence>
<proteinExistence type="predicted"/>
<dbReference type="AlphaFoldDB" id="A0A8C9P4H6"/>
<dbReference type="PRINTS" id="PR00021">
    <property type="entry name" value="PRORICH"/>
</dbReference>
<evidence type="ECO:0000313" key="3">
    <source>
        <dbReference type="Proteomes" id="UP000694422"/>
    </source>
</evidence>
<feature type="region of interest" description="Disordered" evidence="1">
    <location>
        <begin position="1"/>
        <end position="59"/>
    </location>
</feature>
<feature type="compositionally biased region" description="Pro residues" evidence="1">
    <location>
        <begin position="25"/>
        <end position="46"/>
    </location>
</feature>
<keyword evidence="3" id="KW-1185">Reference proteome</keyword>